<accession>A0ACC5ZSR1</accession>
<protein>
    <submittedName>
        <fullName evidence="1">Uncharacterized protein</fullName>
    </submittedName>
</protein>
<dbReference type="EMBL" id="JAMQGO010000001">
    <property type="protein sequence ID" value="MCM2561352.1"/>
    <property type="molecule type" value="Genomic_DNA"/>
</dbReference>
<evidence type="ECO:0000313" key="2">
    <source>
        <dbReference type="Proteomes" id="UP001203036"/>
    </source>
</evidence>
<dbReference type="Proteomes" id="UP001203036">
    <property type="component" value="Unassembled WGS sequence"/>
</dbReference>
<keyword evidence="2" id="KW-1185">Reference proteome</keyword>
<evidence type="ECO:0000313" key="1">
    <source>
        <dbReference type="EMBL" id="MCM2561352.1"/>
    </source>
</evidence>
<sequence length="103" mass="10680">MTGFAFDAKAALHQARKCRGLPTPPTLPTDHPAGTEKVGTVGKVGTVRASDHEVTPEELARDLAFHKARIAALADPDGVARTPEAIEAVWDHAEAMAGGGSEG</sequence>
<name>A0ACC5ZSR1_9RHOB</name>
<comment type="caution">
    <text evidence="1">The sequence shown here is derived from an EMBL/GenBank/DDBJ whole genome shotgun (WGS) entry which is preliminary data.</text>
</comment>
<organism evidence="1 2">
    <name type="scientific">Lutimaribacter degradans</name>
    <dbReference type="NCBI Taxonomy" id="2945989"/>
    <lineage>
        <taxon>Bacteria</taxon>
        <taxon>Pseudomonadati</taxon>
        <taxon>Pseudomonadota</taxon>
        <taxon>Alphaproteobacteria</taxon>
        <taxon>Rhodobacterales</taxon>
        <taxon>Roseobacteraceae</taxon>
        <taxon>Lutimaribacter</taxon>
    </lineage>
</organism>
<reference evidence="1" key="1">
    <citation type="submission" date="2022-06" db="EMBL/GenBank/DDBJ databases">
        <title>Lutimaribacter sp. EGI FJ00013, a novel bacterium isolated from a salt lake sediment enrichment.</title>
        <authorList>
            <person name="Gao L."/>
            <person name="Fang B.-Z."/>
            <person name="Li W.-J."/>
        </authorList>
    </citation>
    <scope>NUCLEOTIDE SEQUENCE</scope>
    <source>
        <strain evidence="1">EGI FJ00013</strain>
    </source>
</reference>
<proteinExistence type="predicted"/>
<gene>
    <name evidence="1" type="ORF">M8744_04270</name>
</gene>